<dbReference type="OrthoDB" id="10264505at2759"/>
<sequence>MRLLFSLAFIAAVSASNVVDLNPDNFDSFVGKGKPALVELSTPYCNYDLAQNLAPIYEQLADAFADAKDKVVIAKVDADGEGKPLGRKYEVKGFPTLKWFDAKGNPEPYESGRDLESLAAFITKKSGVKSNIKAPPPPSYEILDIHNFDTIALDQSKNVLVTFTAPWCGHCKAMKPTYEKLGKTFKSENNCIVANLDADDKKNSDITERYKVTGYPTIKFFPAGADEPEAYNGGRTEADFVNFLNEKCGTHRAVGGGLNDEAGRIADFDDLALKFFVASADAKDAIYQEAMALAKTTRTEAKHYLKVMEKIVNGSVEYIEKESKRLESILKKRSLSDAKLDEIKIKSNILRAFVEEKEPETIARATSEL</sequence>
<dbReference type="CDD" id="cd00238">
    <property type="entry name" value="ERp29c"/>
    <property type="match status" value="1"/>
</dbReference>
<dbReference type="PANTHER" id="PTHR45672">
    <property type="entry name" value="PROTEIN DISULFIDE-ISOMERASE C17H9.14C-RELATED"/>
    <property type="match status" value="1"/>
</dbReference>
<proteinExistence type="inferred from homology"/>
<dbReference type="Pfam" id="PF07749">
    <property type="entry name" value="ERp29"/>
    <property type="match status" value="1"/>
</dbReference>
<dbReference type="EC" id="5.3.4.1" evidence="3"/>
<dbReference type="Gene3D" id="3.40.30.10">
    <property type="entry name" value="Glutaredoxin"/>
    <property type="match status" value="2"/>
</dbReference>
<dbReference type="EMBL" id="KZ301976">
    <property type="protein sequence ID" value="PFH52990.1"/>
    <property type="molecule type" value="Genomic_DNA"/>
</dbReference>
<dbReference type="Pfam" id="PF00085">
    <property type="entry name" value="Thioredoxin"/>
    <property type="match status" value="2"/>
</dbReference>
<name>A0A2A9NYG8_9AGAR</name>
<evidence type="ECO:0000259" key="11">
    <source>
        <dbReference type="PROSITE" id="PS51352"/>
    </source>
</evidence>
<accession>A0A2A9NYG8</accession>
<dbReference type="SUPFAM" id="SSF47933">
    <property type="entry name" value="ERP29 C domain-like"/>
    <property type="match status" value="1"/>
</dbReference>
<dbReference type="PROSITE" id="PS00194">
    <property type="entry name" value="THIOREDOXIN_1"/>
    <property type="match status" value="1"/>
</dbReference>
<keyword evidence="4 10" id="KW-0732">Signal</keyword>
<dbReference type="PANTHER" id="PTHR45672:SF11">
    <property type="entry name" value="PROTEIN DISULFIDE-ISOMERASE C17H9.14C"/>
    <property type="match status" value="1"/>
</dbReference>
<dbReference type="SUPFAM" id="SSF52833">
    <property type="entry name" value="Thioredoxin-like"/>
    <property type="match status" value="2"/>
</dbReference>
<dbReference type="GO" id="GO:0003756">
    <property type="term" value="F:protein disulfide isomerase activity"/>
    <property type="evidence" value="ECO:0007669"/>
    <property type="project" value="UniProtKB-EC"/>
</dbReference>
<keyword evidence="6" id="KW-1015">Disulfide bond</keyword>
<dbReference type="InterPro" id="IPR036249">
    <property type="entry name" value="Thioredoxin-like_sf"/>
</dbReference>
<evidence type="ECO:0000256" key="3">
    <source>
        <dbReference type="ARBA" id="ARBA00012723"/>
    </source>
</evidence>
<dbReference type="CDD" id="cd02998">
    <property type="entry name" value="PDI_a_ERp38"/>
    <property type="match status" value="1"/>
</dbReference>
<evidence type="ECO:0000313" key="13">
    <source>
        <dbReference type="Proteomes" id="UP000242287"/>
    </source>
</evidence>
<dbReference type="AlphaFoldDB" id="A0A2A9NYG8"/>
<comment type="similarity">
    <text evidence="2 9">Belongs to the protein disulfide isomerase family.</text>
</comment>
<dbReference type="GO" id="GO:0005783">
    <property type="term" value="C:endoplasmic reticulum"/>
    <property type="evidence" value="ECO:0007669"/>
    <property type="project" value="InterPro"/>
</dbReference>
<comment type="catalytic activity">
    <reaction evidence="1">
        <text>Catalyzes the rearrangement of -S-S- bonds in proteins.</text>
        <dbReference type="EC" id="5.3.4.1"/>
    </reaction>
</comment>
<gene>
    <name evidence="12" type="ORF">AMATHDRAFT_138908</name>
</gene>
<evidence type="ECO:0000313" key="12">
    <source>
        <dbReference type="EMBL" id="PFH52990.1"/>
    </source>
</evidence>
<organism evidence="12 13">
    <name type="scientific">Amanita thiersii Skay4041</name>
    <dbReference type="NCBI Taxonomy" id="703135"/>
    <lineage>
        <taxon>Eukaryota</taxon>
        <taxon>Fungi</taxon>
        <taxon>Dikarya</taxon>
        <taxon>Basidiomycota</taxon>
        <taxon>Agaricomycotina</taxon>
        <taxon>Agaricomycetes</taxon>
        <taxon>Agaricomycetidae</taxon>
        <taxon>Agaricales</taxon>
        <taxon>Pluteineae</taxon>
        <taxon>Amanitaceae</taxon>
        <taxon>Amanita</taxon>
    </lineage>
</organism>
<reference evidence="12 13" key="1">
    <citation type="submission" date="2014-02" db="EMBL/GenBank/DDBJ databases">
        <title>Transposable element dynamics among asymbiotic and ectomycorrhizal Amanita fungi.</title>
        <authorList>
            <consortium name="DOE Joint Genome Institute"/>
            <person name="Hess J."/>
            <person name="Skrede I."/>
            <person name="Wolfe B."/>
            <person name="LaButti K."/>
            <person name="Ohm R.A."/>
            <person name="Grigoriev I.V."/>
            <person name="Pringle A."/>
        </authorList>
    </citation>
    <scope>NUCLEOTIDE SEQUENCE [LARGE SCALE GENOMIC DNA]</scope>
    <source>
        <strain evidence="12 13">SKay4041</strain>
    </source>
</reference>
<feature type="domain" description="Thioredoxin" evidence="11">
    <location>
        <begin position="123"/>
        <end position="281"/>
    </location>
</feature>
<dbReference type="InterPro" id="IPR036356">
    <property type="entry name" value="ERp29_C_sf"/>
</dbReference>
<dbReference type="PRINTS" id="PR00421">
    <property type="entry name" value="THIOREDOXIN"/>
</dbReference>
<feature type="chain" id="PRO_5013196775" description="protein disulfide-isomerase" evidence="10">
    <location>
        <begin position="16"/>
        <end position="369"/>
    </location>
</feature>
<dbReference type="Proteomes" id="UP000242287">
    <property type="component" value="Unassembled WGS sequence"/>
</dbReference>
<dbReference type="GO" id="GO:0006457">
    <property type="term" value="P:protein folding"/>
    <property type="evidence" value="ECO:0007669"/>
    <property type="project" value="TreeGrafter"/>
</dbReference>
<keyword evidence="5" id="KW-0677">Repeat</keyword>
<evidence type="ECO:0000256" key="9">
    <source>
        <dbReference type="RuleBase" id="RU004208"/>
    </source>
</evidence>
<evidence type="ECO:0000256" key="6">
    <source>
        <dbReference type="ARBA" id="ARBA00023157"/>
    </source>
</evidence>
<protein>
    <recommendedName>
        <fullName evidence="3">protein disulfide-isomerase</fullName>
        <ecNumber evidence="3">5.3.4.1</ecNumber>
    </recommendedName>
</protein>
<dbReference type="InterPro" id="IPR017937">
    <property type="entry name" value="Thioredoxin_CS"/>
</dbReference>
<keyword evidence="8" id="KW-0676">Redox-active center</keyword>
<evidence type="ECO:0000256" key="1">
    <source>
        <dbReference type="ARBA" id="ARBA00001182"/>
    </source>
</evidence>
<keyword evidence="13" id="KW-1185">Reference proteome</keyword>
<dbReference type="InterPro" id="IPR013766">
    <property type="entry name" value="Thioredoxin_domain"/>
</dbReference>
<dbReference type="NCBIfam" id="TIGR01126">
    <property type="entry name" value="pdi_dom"/>
    <property type="match status" value="1"/>
</dbReference>
<evidence type="ECO:0000256" key="2">
    <source>
        <dbReference type="ARBA" id="ARBA00006347"/>
    </source>
</evidence>
<feature type="signal peptide" evidence="10">
    <location>
        <begin position="1"/>
        <end position="15"/>
    </location>
</feature>
<evidence type="ECO:0000256" key="5">
    <source>
        <dbReference type="ARBA" id="ARBA00022737"/>
    </source>
</evidence>
<keyword evidence="7" id="KW-0413">Isomerase</keyword>
<dbReference type="InterPro" id="IPR051063">
    <property type="entry name" value="PDI"/>
</dbReference>
<evidence type="ECO:0000256" key="4">
    <source>
        <dbReference type="ARBA" id="ARBA00022729"/>
    </source>
</evidence>
<feature type="domain" description="Thioredoxin" evidence="11">
    <location>
        <begin position="4"/>
        <end position="120"/>
    </location>
</feature>
<evidence type="ECO:0000256" key="10">
    <source>
        <dbReference type="SAM" id="SignalP"/>
    </source>
</evidence>
<dbReference type="PROSITE" id="PS51352">
    <property type="entry name" value="THIOREDOXIN_2"/>
    <property type="match status" value="2"/>
</dbReference>
<dbReference type="InterPro" id="IPR005788">
    <property type="entry name" value="PDI_thioredoxin-like_dom"/>
</dbReference>
<dbReference type="Gene3D" id="1.20.1150.12">
    <property type="entry name" value="Endoplasmic reticulum resident protein 29, C-terminal domain"/>
    <property type="match status" value="1"/>
</dbReference>
<dbReference type="STRING" id="703135.A0A2A9NYG8"/>
<evidence type="ECO:0000256" key="8">
    <source>
        <dbReference type="ARBA" id="ARBA00023284"/>
    </source>
</evidence>
<evidence type="ECO:0000256" key="7">
    <source>
        <dbReference type="ARBA" id="ARBA00023235"/>
    </source>
</evidence>
<dbReference type="InterPro" id="IPR011679">
    <property type="entry name" value="ERp29_C"/>
</dbReference>